<dbReference type="InterPro" id="IPR025724">
    <property type="entry name" value="GAG-pre-integrase_dom"/>
</dbReference>
<keyword evidence="1" id="KW-0645">Protease</keyword>
<dbReference type="SUPFAM" id="SSF56672">
    <property type="entry name" value="DNA/RNA polymerases"/>
    <property type="match status" value="1"/>
</dbReference>
<dbReference type="SMART" id="SM00343">
    <property type="entry name" value="ZnF_C2HC"/>
    <property type="match status" value="1"/>
</dbReference>
<feature type="compositionally biased region" description="Polar residues" evidence="4">
    <location>
        <begin position="1247"/>
        <end position="1262"/>
    </location>
</feature>
<protein>
    <submittedName>
        <fullName evidence="6">Retrovirus-related pol polyprotein from transposon TNT 1-94</fullName>
    </submittedName>
</protein>
<feature type="domain" description="CCHC-type" evidence="5">
    <location>
        <begin position="443"/>
        <end position="458"/>
    </location>
</feature>
<dbReference type="Pfam" id="PF07727">
    <property type="entry name" value="RVT_2"/>
    <property type="match status" value="2"/>
</dbReference>
<keyword evidence="1" id="KW-0064">Aspartyl protease</keyword>
<dbReference type="InterPro" id="IPR013103">
    <property type="entry name" value="RVT_2"/>
</dbReference>
<evidence type="ECO:0000256" key="3">
    <source>
        <dbReference type="SAM" id="Coils"/>
    </source>
</evidence>
<evidence type="ECO:0000313" key="7">
    <source>
        <dbReference type="Proteomes" id="UP001151760"/>
    </source>
</evidence>
<feature type="region of interest" description="Disordered" evidence="4">
    <location>
        <begin position="316"/>
        <end position="339"/>
    </location>
</feature>
<evidence type="ECO:0000256" key="4">
    <source>
        <dbReference type="SAM" id="MobiDB-lite"/>
    </source>
</evidence>
<dbReference type="PANTHER" id="PTHR11439:SF509">
    <property type="entry name" value="RNA-DIRECTED DNA POLYMERASE"/>
    <property type="match status" value="1"/>
</dbReference>
<dbReference type="InterPro" id="IPR043502">
    <property type="entry name" value="DNA/RNA_pol_sf"/>
</dbReference>
<dbReference type="Pfam" id="PF13976">
    <property type="entry name" value="gag_pre-integrs"/>
    <property type="match status" value="1"/>
</dbReference>
<dbReference type="CDD" id="cd09272">
    <property type="entry name" value="RNase_HI_RT_Ty1"/>
    <property type="match status" value="1"/>
</dbReference>
<dbReference type="SUPFAM" id="SSF57756">
    <property type="entry name" value="Retrovirus zinc finger-like domains"/>
    <property type="match status" value="1"/>
</dbReference>
<dbReference type="EMBL" id="BQNB010018755">
    <property type="protein sequence ID" value="GJT77900.1"/>
    <property type="molecule type" value="Genomic_DNA"/>
</dbReference>
<comment type="caution">
    <text evidence="6">The sequence shown here is derived from an EMBL/GenBank/DDBJ whole genome shotgun (WGS) entry which is preliminary data.</text>
</comment>
<feature type="coiled-coil region" evidence="3">
    <location>
        <begin position="714"/>
        <end position="748"/>
    </location>
</feature>
<reference evidence="6" key="2">
    <citation type="submission" date="2022-01" db="EMBL/GenBank/DDBJ databases">
        <authorList>
            <person name="Yamashiro T."/>
            <person name="Shiraishi A."/>
            <person name="Satake H."/>
            <person name="Nakayama K."/>
        </authorList>
    </citation>
    <scope>NUCLEOTIDE SEQUENCE</scope>
</reference>
<dbReference type="PANTHER" id="PTHR11439">
    <property type="entry name" value="GAG-POL-RELATED RETROTRANSPOSON"/>
    <property type="match status" value="1"/>
</dbReference>
<feature type="compositionally biased region" description="Low complexity" evidence="4">
    <location>
        <begin position="389"/>
        <end position="403"/>
    </location>
</feature>
<keyword evidence="3" id="KW-0175">Coiled coil</keyword>
<evidence type="ECO:0000313" key="6">
    <source>
        <dbReference type="EMBL" id="GJT77900.1"/>
    </source>
</evidence>
<dbReference type="PROSITE" id="PS50158">
    <property type="entry name" value="ZF_CCHC"/>
    <property type="match status" value="1"/>
</dbReference>
<reference evidence="6" key="1">
    <citation type="journal article" date="2022" name="Int. J. Mol. Sci.">
        <title>Draft Genome of Tanacetum Coccineum: Genomic Comparison of Closely Related Tanacetum-Family Plants.</title>
        <authorList>
            <person name="Yamashiro T."/>
            <person name="Shiraishi A."/>
            <person name="Nakayama K."/>
            <person name="Satake H."/>
        </authorList>
    </citation>
    <scope>NUCLEOTIDE SEQUENCE</scope>
</reference>
<feature type="region of interest" description="Disordered" evidence="4">
    <location>
        <begin position="1226"/>
        <end position="1262"/>
    </location>
</feature>
<evidence type="ECO:0000259" key="5">
    <source>
        <dbReference type="PROSITE" id="PS50158"/>
    </source>
</evidence>
<evidence type="ECO:0000256" key="2">
    <source>
        <dbReference type="PROSITE-ProRule" id="PRU00047"/>
    </source>
</evidence>
<proteinExistence type="predicted"/>
<dbReference type="Pfam" id="PF00098">
    <property type="entry name" value="zf-CCHC"/>
    <property type="match status" value="1"/>
</dbReference>
<feature type="coiled-coil region" evidence="3">
    <location>
        <begin position="592"/>
        <end position="668"/>
    </location>
</feature>
<keyword evidence="2" id="KW-0863">Zinc-finger</keyword>
<dbReference type="Proteomes" id="UP001151760">
    <property type="component" value="Unassembled WGS sequence"/>
</dbReference>
<sequence length="2086" mass="240283">MTTLAEFMIIAGADNRPPMLEKSLYDSWKSHMEHYMENGRMILSSVHNGPLIWPTVTEEDGTTRTKTYAELSATEKIQADCDCKATNIVLQGLPPDVYAIVNHHKVLKEIWDRVKLLMCGIVEGGNYIQWKSKIKRYIDTKPNSELIHYCLQNPPYKYKWTEKTVPVAEGSSETTTEGYMENYKNVSQDIRDQLNAEAEAVQIILTGIDNDIYSIVDACPNACEMWKAIERLKQGKSINVQDLETNLYWEFRKFTSHDGESLGIVLLKSQELKTVSYHKLYDILKQHQNEVNEIKSERLTRTANPLALVAQQQPYYHPQNHPTQNNQYSSNISQQPTRNRGKAIVNSSAPTYDQEPVTVTKDDEMSKEKEIDKLMALISLSFKKIYKPTNNNLRTSSNTSRANQDNSPRINRGTGYENQRVVNVAGARENVGTQVVQKSGIQCYNCKEYGHVSRECQKPKRVKDAAYHKEKMLLCKQEEAGVQLNAEQADWKDDTDDESDDQELEAHYMYMAQIQEVTPDPVDNSGPIFDAEPLHKVQNNNDNYNVFAIENEHPEQPESSNDIYLEEQGATNITIDSLDICYDRNQDDQDDTDELDQERDLLASLIEKLKCEIDDSKNRNKFLESSNKALVDKLKGEIEDFKTKNKSLESSNNHFKEANNELSKTNQLMFKDLKKFQAELDKYHDVNYASKVAIDCAKAKGDLMSYKIESEKSSNEYTQRINDLNQTISDMKKELSAHQETISIMSQEKEAQTKFYKTREDKELDKVIALENKVKVLDDIVYKTGQSVQTMNMLNRCYNDNLSLMLAPESDEMIRLDNESRSKFSDLIRPFDYDQLNNLYDLFVPQRENWPEQHYFPTTLKMSHTSSNNETSKESFRKQTTLLEKRMDESIPWDQKCKSSKELFKIKKSVDTILINANLEKFHLCLNEEMVADLRYFNSLEHEVDTLKSQLKTQKTQFLNEIDRLSREYYYADHMNAILGVYTDLDEVTNLQCDYLETLEKCEHLEKELSKIITMSKSFEALQKYVINLELDLQQCNEKIKNDKSFKENQSNAFLKEREQYFEIQDLKAQLQDKGIAISELKKLIEKMKGKSVDTKFEKSSVIRQPSALKSQRQSILGKPTIFSDSLEKTDFSKSKSVTTQNVSRDFSKPVTVQILPQNVLPIFKNTNVIAPGMYKVHTKPNQTRTPRLPQDIRKTNKRVSFFIGVIPTTTISRPHLKSNQLEDRVMPNNNRKPIDVPISTREPKHNVNQSVATSSKKTVATDSTVKKSRNITRKLYEQVSKTCSWWYPKYTPPGYNWKPKSQIGNVNPKVSMHLRNASRTANILEPMTPRCSKHMTGNLKLLTNFVEKFLGTVKFGNDQIAPILGYGDLVQGTITIKRVYYVEGLNHNLFSVGQFCDADLEVAFRKSTCYIRDLKGNDLLTGSRGTDLYSITLQDTPTPNPICLMAKATSSQAWLWHRRLSHLNFDTINLLSKNNIVNGLPKLKFIKDHLCSSCELGKAKRKTRRQLETDGEMCMFALTMSRTEPKNIKETMADSAWIESMQEELHQFDQLDVWELVDRPLCKNVINLKWLWKNKCDEENTIIPNKYRLVAKGYAQKEGIDFEESFAPMDVKTTFLYGPLNEEVYVNQPNGFVDPYHPDQVYRLNKALYGLKQVPRAWYDELSNFLVSKRLSKGSIDPTLFITKHGEDILLVQIDDIIFGSTNPKLSKRFEKLMHSKFDMSMMGELKFFLGIQIHQSPRGIFINQANYAQEILKKHGMTSCDSIGTSMATKHLDADLSGTPVDQTKYRSMVGALMYLTASRPDIVHATCYYARYQAKPTEKHLTAVKRIFRYLKDSINMGLWYPKDTGFELTAFSDSDHAGCLDSSEAEYVSLSACCAQVLWLRTQLTDYGFHFDKIPMYCDSKAAIAISCNPVQHSRTKHIDVRYHFKRNGLKRTSKHGESNTSFRKIPRFELETSVKEILSNLPDHSPHSIHEVRIINHMLILKLSKSIVQHQDKHNFDQKQIKMIQVKEMMQDNDLKNSKSKDKGSRSRSQSMNDQSHYKQDKTKTRQSINVKSHIFNVIGSTEEFEERTLTLVEIVALIFI</sequence>
<name>A0ABQ5GQG9_9ASTR</name>
<dbReference type="InterPro" id="IPR054722">
    <property type="entry name" value="PolX-like_BBD"/>
</dbReference>
<keyword evidence="7" id="KW-1185">Reference proteome</keyword>
<dbReference type="Pfam" id="PF22936">
    <property type="entry name" value="Pol_BBD"/>
    <property type="match status" value="1"/>
</dbReference>
<evidence type="ECO:0000256" key="1">
    <source>
        <dbReference type="ARBA" id="ARBA00022750"/>
    </source>
</evidence>
<dbReference type="InterPro" id="IPR036875">
    <property type="entry name" value="Znf_CCHC_sf"/>
</dbReference>
<keyword evidence="2" id="KW-0862">Zinc</keyword>
<accession>A0ABQ5GQG9</accession>
<feature type="region of interest" description="Disordered" evidence="4">
    <location>
        <begin position="389"/>
        <end position="414"/>
    </location>
</feature>
<gene>
    <name evidence="6" type="ORF">Tco_1044625</name>
</gene>
<feature type="coiled-coil region" evidence="3">
    <location>
        <begin position="937"/>
        <end position="1008"/>
    </location>
</feature>
<organism evidence="6 7">
    <name type="scientific">Tanacetum coccineum</name>
    <dbReference type="NCBI Taxonomy" id="301880"/>
    <lineage>
        <taxon>Eukaryota</taxon>
        <taxon>Viridiplantae</taxon>
        <taxon>Streptophyta</taxon>
        <taxon>Embryophyta</taxon>
        <taxon>Tracheophyta</taxon>
        <taxon>Spermatophyta</taxon>
        <taxon>Magnoliopsida</taxon>
        <taxon>eudicotyledons</taxon>
        <taxon>Gunneridae</taxon>
        <taxon>Pentapetalae</taxon>
        <taxon>asterids</taxon>
        <taxon>campanulids</taxon>
        <taxon>Asterales</taxon>
        <taxon>Asteraceae</taxon>
        <taxon>Asteroideae</taxon>
        <taxon>Anthemideae</taxon>
        <taxon>Anthemidinae</taxon>
        <taxon>Tanacetum</taxon>
    </lineage>
</organism>
<dbReference type="InterPro" id="IPR001878">
    <property type="entry name" value="Znf_CCHC"/>
</dbReference>
<keyword evidence="1" id="KW-0378">Hydrolase</keyword>
<dbReference type="Gene3D" id="4.10.60.10">
    <property type="entry name" value="Zinc finger, CCHC-type"/>
    <property type="match status" value="1"/>
</dbReference>
<feature type="compositionally biased region" description="Basic and acidic residues" evidence="4">
    <location>
        <begin position="2015"/>
        <end position="2030"/>
    </location>
</feature>
<keyword evidence="2" id="KW-0479">Metal-binding</keyword>
<feature type="region of interest" description="Disordered" evidence="4">
    <location>
        <begin position="2015"/>
        <end position="2051"/>
    </location>
</feature>
<feature type="compositionally biased region" description="Low complexity" evidence="4">
    <location>
        <begin position="316"/>
        <end position="335"/>
    </location>
</feature>